<evidence type="ECO:0000313" key="3">
    <source>
        <dbReference type="EMBL" id="TQN28312.1"/>
    </source>
</evidence>
<evidence type="ECO:0000256" key="1">
    <source>
        <dbReference type="SAM" id="MobiDB-lite"/>
    </source>
</evidence>
<feature type="compositionally biased region" description="Low complexity" evidence="1">
    <location>
        <begin position="264"/>
        <end position="273"/>
    </location>
</feature>
<organism evidence="3 4">
    <name type="scientific">Haloactinospora alba</name>
    <dbReference type="NCBI Taxonomy" id="405555"/>
    <lineage>
        <taxon>Bacteria</taxon>
        <taxon>Bacillati</taxon>
        <taxon>Actinomycetota</taxon>
        <taxon>Actinomycetes</taxon>
        <taxon>Streptosporangiales</taxon>
        <taxon>Nocardiopsidaceae</taxon>
        <taxon>Haloactinospora</taxon>
    </lineage>
</organism>
<dbReference type="OrthoDB" id="3427155at2"/>
<protein>
    <submittedName>
        <fullName evidence="3">Uncharacterized protein</fullName>
    </submittedName>
</protein>
<evidence type="ECO:0000256" key="2">
    <source>
        <dbReference type="SAM" id="SignalP"/>
    </source>
</evidence>
<name>A0A543N914_9ACTN</name>
<reference evidence="3 4" key="1">
    <citation type="submission" date="2019-06" db="EMBL/GenBank/DDBJ databases">
        <title>Sequencing the genomes of 1000 actinobacteria strains.</title>
        <authorList>
            <person name="Klenk H.-P."/>
        </authorList>
    </citation>
    <scope>NUCLEOTIDE SEQUENCE [LARGE SCALE GENOMIC DNA]</scope>
    <source>
        <strain evidence="3 4">DSM 45015</strain>
    </source>
</reference>
<dbReference type="Proteomes" id="UP000317422">
    <property type="component" value="Unassembled WGS sequence"/>
</dbReference>
<feature type="compositionally biased region" description="Acidic residues" evidence="1">
    <location>
        <begin position="274"/>
        <end position="309"/>
    </location>
</feature>
<proteinExistence type="predicted"/>
<evidence type="ECO:0000313" key="4">
    <source>
        <dbReference type="Proteomes" id="UP000317422"/>
    </source>
</evidence>
<feature type="chain" id="PRO_5021981210" evidence="2">
    <location>
        <begin position="32"/>
        <end position="309"/>
    </location>
</feature>
<sequence>MFQFARTSAKTAIVAAGAAGFVAFGAGIAGADAVGPAGPQDVAPTVTGLPEATAGAAHMLQENLESPEPAQTLPAPAASNLTTPSGDVSPLTNEVDDALTTVGEAADVENPVQHTAAPAPNGTVHKAVNTLPVQHVAPGANGTVHSTVNKVLHGDGARTLPQNAELPETGVADKASAVLPRTTEAAGELANELPDASPVVKNLPQSPVTTEDVGNALPATGTDNLPEPTGETRDQASEVTEKAEDVTDRVDEVKDEVPTDKLPQDAPAPADVPDSADEVEDSASEVKDEVEDTVNDNDLADVEDDASVL</sequence>
<gene>
    <name evidence="3" type="ORF">FHX37_3645</name>
</gene>
<comment type="caution">
    <text evidence="3">The sequence shown here is derived from an EMBL/GenBank/DDBJ whole genome shotgun (WGS) entry which is preliminary data.</text>
</comment>
<dbReference type="AlphaFoldDB" id="A0A543N914"/>
<feature type="signal peptide" evidence="2">
    <location>
        <begin position="1"/>
        <end position="31"/>
    </location>
</feature>
<accession>A0A543N914</accession>
<dbReference type="EMBL" id="VFQC01000002">
    <property type="protein sequence ID" value="TQN28312.1"/>
    <property type="molecule type" value="Genomic_DNA"/>
</dbReference>
<dbReference type="RefSeq" id="WP_141925377.1">
    <property type="nucleotide sequence ID" value="NZ_VFQC01000002.1"/>
</dbReference>
<feature type="region of interest" description="Disordered" evidence="1">
    <location>
        <begin position="183"/>
        <end position="309"/>
    </location>
</feature>
<keyword evidence="4" id="KW-1185">Reference proteome</keyword>
<feature type="compositionally biased region" description="Basic and acidic residues" evidence="1">
    <location>
        <begin position="230"/>
        <end position="263"/>
    </location>
</feature>
<keyword evidence="2" id="KW-0732">Signal</keyword>